<evidence type="ECO:0000313" key="2">
    <source>
        <dbReference type="EMBL" id="MFD1440818.1"/>
    </source>
</evidence>
<protein>
    <submittedName>
        <fullName evidence="2">SMI1/KNR4 family protein</fullName>
    </submittedName>
</protein>
<name>A0ABW4CXZ0_9LACO</name>
<keyword evidence="3" id="KW-1185">Reference proteome</keyword>
<dbReference type="InterPro" id="IPR037883">
    <property type="entry name" value="Knr4/Smi1-like_sf"/>
</dbReference>
<reference evidence="3" key="1">
    <citation type="journal article" date="2019" name="Int. J. Syst. Evol. Microbiol.">
        <title>The Global Catalogue of Microorganisms (GCM) 10K type strain sequencing project: providing services to taxonomists for standard genome sequencing and annotation.</title>
        <authorList>
            <consortium name="The Broad Institute Genomics Platform"/>
            <consortium name="The Broad Institute Genome Sequencing Center for Infectious Disease"/>
            <person name="Wu L."/>
            <person name="Ma J."/>
        </authorList>
    </citation>
    <scope>NUCLEOTIDE SEQUENCE [LARGE SCALE GENOMIC DNA]</scope>
    <source>
        <strain evidence="3">CCM 8912</strain>
    </source>
</reference>
<comment type="caution">
    <text evidence="2">The sequence shown here is derived from an EMBL/GenBank/DDBJ whole genome shotgun (WGS) entry which is preliminary data.</text>
</comment>
<dbReference type="InterPro" id="IPR018958">
    <property type="entry name" value="Knr4/Smi1-like_dom"/>
</dbReference>
<feature type="domain" description="Knr4/Smi1-like" evidence="1">
    <location>
        <begin position="70"/>
        <end position="120"/>
    </location>
</feature>
<organism evidence="2 3">
    <name type="scientific">Lacticaseibacillus hegangensis</name>
    <dbReference type="NCBI Taxonomy" id="2486010"/>
    <lineage>
        <taxon>Bacteria</taxon>
        <taxon>Bacillati</taxon>
        <taxon>Bacillota</taxon>
        <taxon>Bacilli</taxon>
        <taxon>Lactobacillales</taxon>
        <taxon>Lactobacillaceae</taxon>
        <taxon>Lacticaseibacillus</taxon>
    </lineage>
</organism>
<accession>A0ABW4CXZ0</accession>
<dbReference type="Proteomes" id="UP001597212">
    <property type="component" value="Unassembled WGS sequence"/>
</dbReference>
<evidence type="ECO:0000313" key="3">
    <source>
        <dbReference type="Proteomes" id="UP001597212"/>
    </source>
</evidence>
<dbReference type="RefSeq" id="WP_125758317.1">
    <property type="nucleotide sequence ID" value="NZ_JBHTOK010000041.1"/>
</dbReference>
<dbReference type="Pfam" id="PF09346">
    <property type="entry name" value="SMI1_KNR4"/>
    <property type="match status" value="1"/>
</dbReference>
<gene>
    <name evidence="2" type="ORF">ACFQ5K_05340</name>
</gene>
<sequence>MIPWPPAVTPLTALPTIPRDPRVPEAYFAMVQTGQWPRRDFCPTPEPTSESLTGAAIHALARPGPRLASPLPDHLLPFAADGARYWCFDLTTPGPAIRYIDWEVDQWLTVADSFAQFLNQLKWVTPILTAAPTAQEFAHAALITDAAALPALCDYARTTFAAEHYGEWLAYWLTQPGLAGPAQAELDFARQFRWAAFSPALRQRLAAWL</sequence>
<dbReference type="SUPFAM" id="SSF160631">
    <property type="entry name" value="SMI1/KNR4-like"/>
    <property type="match status" value="1"/>
</dbReference>
<proteinExistence type="predicted"/>
<dbReference type="Gene3D" id="3.40.1580.10">
    <property type="entry name" value="SMI1/KNR4-like"/>
    <property type="match status" value="1"/>
</dbReference>
<evidence type="ECO:0000259" key="1">
    <source>
        <dbReference type="Pfam" id="PF09346"/>
    </source>
</evidence>
<dbReference type="EMBL" id="JBHTOK010000041">
    <property type="protein sequence ID" value="MFD1440818.1"/>
    <property type="molecule type" value="Genomic_DNA"/>
</dbReference>